<organism evidence="1 2">
    <name type="scientific">Agrobacterium phage Atu_ph07</name>
    <dbReference type="NCBI Taxonomy" id="2024264"/>
    <lineage>
        <taxon>Viruses</taxon>
        <taxon>Duplodnaviria</taxon>
        <taxon>Heunggongvirae</taxon>
        <taxon>Uroviricota</taxon>
        <taxon>Caudoviricetes</taxon>
        <taxon>Polybotosvirus</taxon>
        <taxon>Polybotosvirus Atuph07</taxon>
    </lineage>
</organism>
<evidence type="ECO:0000313" key="1">
    <source>
        <dbReference type="EMBL" id="AUZ94822.1"/>
    </source>
</evidence>
<evidence type="ECO:0000313" key="2">
    <source>
        <dbReference type="Proteomes" id="UP000223025"/>
    </source>
</evidence>
<dbReference type="RefSeq" id="YP_009611675.1">
    <property type="nucleotide sequence ID" value="NC_042013.1"/>
</dbReference>
<protein>
    <submittedName>
        <fullName evidence="1">Uncharacterized protein</fullName>
    </submittedName>
</protein>
<accession>A0A2L0UZ41</accession>
<dbReference type="EMBL" id="MF403008">
    <property type="protein sequence ID" value="AUZ94822.1"/>
    <property type="molecule type" value="Genomic_DNA"/>
</dbReference>
<proteinExistence type="predicted"/>
<reference evidence="1 2" key="1">
    <citation type="submission" date="2017-06" db="EMBL/GenBank/DDBJ databases">
        <authorList>
            <person name="Kim H.J."/>
            <person name="Triplett B.A."/>
        </authorList>
    </citation>
    <scope>NUCLEOTIDE SEQUENCE [LARGE SCALE GENOMIC DNA]</scope>
</reference>
<keyword evidence="2" id="KW-1185">Reference proteome</keyword>
<dbReference type="GeneID" id="40088013"/>
<dbReference type="Proteomes" id="UP000223025">
    <property type="component" value="Segment"/>
</dbReference>
<name>A0A2L0UZ41_9CAUD</name>
<sequence length="129" mass="15306">MREMYIGFGERIDGETGNDIILGFAVDNNESAAKKRDIEMWNDRLICKEPVVIPNDFQYGFRISLSPVEHFYNNKYHTRYRVFDPRGFALEISDKHFKNLVDKDELRDGFLLGQYRWVLHKGVFLEKKI</sequence>
<dbReference type="KEGG" id="vg:40088013"/>